<dbReference type="AlphaFoldDB" id="A0A410P4D5"/>
<evidence type="ECO:0000256" key="2">
    <source>
        <dbReference type="PROSITE-ProRule" id="PRU00169"/>
    </source>
</evidence>
<dbReference type="CDD" id="cd00156">
    <property type="entry name" value="REC"/>
    <property type="match status" value="1"/>
</dbReference>
<dbReference type="InterPro" id="IPR001789">
    <property type="entry name" value="Sig_transdc_resp-reg_receiver"/>
</dbReference>
<evidence type="ECO:0000313" key="4">
    <source>
        <dbReference type="EMBL" id="QAT16844.1"/>
    </source>
</evidence>
<keyword evidence="5" id="KW-1185">Reference proteome</keyword>
<feature type="modified residue" description="4-aspartylphosphate" evidence="2">
    <location>
        <position position="52"/>
    </location>
</feature>
<evidence type="ECO:0000259" key="3">
    <source>
        <dbReference type="PROSITE" id="PS50110"/>
    </source>
</evidence>
<feature type="domain" description="Response regulatory" evidence="3">
    <location>
        <begin position="3"/>
        <end position="117"/>
    </location>
</feature>
<keyword evidence="1 2" id="KW-0597">Phosphoprotein</keyword>
<dbReference type="KEGG" id="vai:BU251_03390"/>
<dbReference type="SMART" id="SM00448">
    <property type="entry name" value="REC"/>
    <property type="match status" value="1"/>
</dbReference>
<dbReference type="OrthoDB" id="9808843at2"/>
<dbReference type="Proteomes" id="UP000287243">
    <property type="component" value="Chromosome"/>
</dbReference>
<dbReference type="InterPro" id="IPR011006">
    <property type="entry name" value="CheY-like_superfamily"/>
</dbReference>
<dbReference type="InterPro" id="IPR050595">
    <property type="entry name" value="Bact_response_regulator"/>
</dbReference>
<name>A0A410P4D5_VELA1</name>
<proteinExistence type="predicted"/>
<dbReference type="PROSITE" id="PS50110">
    <property type="entry name" value="RESPONSE_REGULATORY"/>
    <property type="match status" value="1"/>
</dbReference>
<evidence type="ECO:0000256" key="1">
    <source>
        <dbReference type="ARBA" id="ARBA00022553"/>
    </source>
</evidence>
<dbReference type="EMBL" id="CP019384">
    <property type="protein sequence ID" value="QAT16844.1"/>
    <property type="molecule type" value="Genomic_DNA"/>
</dbReference>
<sequence>MPKLMVVDDEEDVREYLKSYFRRRKIDVVTAESGEEALSLLKSLDPDLMLLDIRMGGIDGIETLRRMREAGKQTKVIMVTGVEEQKILDRLAEFNVLACVHKPLMLDELEKQVLQRIVIDP</sequence>
<dbReference type="Gene3D" id="3.40.50.2300">
    <property type="match status" value="1"/>
</dbReference>
<dbReference type="PANTHER" id="PTHR44591:SF3">
    <property type="entry name" value="RESPONSE REGULATORY DOMAIN-CONTAINING PROTEIN"/>
    <property type="match status" value="1"/>
</dbReference>
<protein>
    <recommendedName>
        <fullName evidence="3">Response regulatory domain-containing protein</fullName>
    </recommendedName>
</protein>
<reference evidence="4 5" key="1">
    <citation type="submission" date="2017-01" db="EMBL/GenBank/DDBJ databases">
        <title>First insights into the biology of 'candidatus Vampirococcus archaeovorus'.</title>
        <authorList>
            <person name="Kizina J."/>
            <person name="Jordan S."/>
            <person name="Stueber K."/>
            <person name="Reinhardt R."/>
            <person name="Harder J."/>
        </authorList>
    </citation>
    <scope>NUCLEOTIDE SEQUENCE [LARGE SCALE GENOMIC DNA]</scope>
    <source>
        <strain evidence="4 5">LiM</strain>
    </source>
</reference>
<dbReference type="SUPFAM" id="SSF52172">
    <property type="entry name" value="CheY-like"/>
    <property type="match status" value="1"/>
</dbReference>
<dbReference type="GO" id="GO:0000160">
    <property type="term" value="P:phosphorelay signal transduction system"/>
    <property type="evidence" value="ECO:0007669"/>
    <property type="project" value="InterPro"/>
</dbReference>
<gene>
    <name evidence="4" type="ORF">BU251_03390</name>
</gene>
<dbReference type="RefSeq" id="WP_128699487.1">
    <property type="nucleotide sequence ID" value="NZ_CP019384.1"/>
</dbReference>
<dbReference type="Pfam" id="PF00072">
    <property type="entry name" value="Response_reg"/>
    <property type="match status" value="1"/>
</dbReference>
<organism evidence="4 5">
    <name type="scientific">Velamenicoccus archaeovorus</name>
    <dbReference type="NCBI Taxonomy" id="1930593"/>
    <lineage>
        <taxon>Bacteria</taxon>
        <taxon>Pseudomonadati</taxon>
        <taxon>Candidatus Omnitrophota</taxon>
        <taxon>Candidatus Velamenicoccus</taxon>
    </lineage>
</organism>
<evidence type="ECO:0000313" key="5">
    <source>
        <dbReference type="Proteomes" id="UP000287243"/>
    </source>
</evidence>
<dbReference type="PANTHER" id="PTHR44591">
    <property type="entry name" value="STRESS RESPONSE REGULATOR PROTEIN 1"/>
    <property type="match status" value="1"/>
</dbReference>
<accession>A0A410P4D5</accession>